<evidence type="ECO:0000259" key="14">
    <source>
        <dbReference type="Pfam" id="PF10385"/>
    </source>
</evidence>
<feature type="domain" description="RNA polymerase beta subunit protrusion" evidence="12">
    <location>
        <begin position="34"/>
        <end position="404"/>
    </location>
</feature>
<evidence type="ECO:0000259" key="12">
    <source>
        <dbReference type="Pfam" id="PF04563"/>
    </source>
</evidence>
<feature type="domain" description="RNA polymerase Rpb2" evidence="10">
    <location>
        <begin position="1044"/>
        <end position="1118"/>
    </location>
</feature>
<dbReference type="InterPro" id="IPR007641">
    <property type="entry name" value="RNA_pol_Rpb2_7"/>
</dbReference>
<keyword evidence="2 6" id="KW-0808">Transferase</keyword>
<feature type="domain" description="RNA polymerase Rpb2" evidence="11">
    <location>
        <begin position="164"/>
        <end position="360"/>
    </location>
</feature>
<feature type="domain" description="DNA-directed RNA polymerase beta subunit external 1" evidence="14">
    <location>
        <begin position="497"/>
        <end position="563"/>
    </location>
</feature>
<dbReference type="InterPro" id="IPR037033">
    <property type="entry name" value="DNA-dir_RNAP_su2_hyb_sf"/>
</dbReference>
<dbReference type="AlphaFoldDB" id="A0AA37BDA5"/>
<protein>
    <recommendedName>
        <fullName evidence="6 8">DNA-directed RNA polymerase subunit beta</fullName>
        <shortName evidence="6">RNAP subunit beta</shortName>
        <ecNumber evidence="6 8">2.7.7.6</ecNumber>
    </recommendedName>
    <alternativeName>
        <fullName evidence="6">RNA polymerase subunit beta</fullName>
    </alternativeName>
    <alternativeName>
        <fullName evidence="6">Transcriptase subunit beta</fullName>
    </alternativeName>
</protein>
<feature type="domain" description="RNA polymerase Rpb2" evidence="13">
    <location>
        <begin position="419"/>
        <end position="487"/>
    </location>
</feature>
<dbReference type="Gene3D" id="2.30.150.10">
    <property type="entry name" value="DNA-directed RNA polymerase, beta subunit, external 1 domain"/>
    <property type="match status" value="1"/>
</dbReference>
<dbReference type="InterPro" id="IPR019462">
    <property type="entry name" value="DNA-dir_RNA_pol_bsu_external_1"/>
</dbReference>
<dbReference type="Pfam" id="PF04560">
    <property type="entry name" value="RNA_pol_Rpb2_7"/>
    <property type="match status" value="1"/>
</dbReference>
<dbReference type="PANTHER" id="PTHR20856">
    <property type="entry name" value="DNA-DIRECTED RNA POLYMERASE I SUBUNIT 2"/>
    <property type="match status" value="1"/>
</dbReference>
<dbReference type="InterPro" id="IPR037034">
    <property type="entry name" value="RNA_pol_Rpb2_2_sf"/>
</dbReference>
<dbReference type="GO" id="GO:0032549">
    <property type="term" value="F:ribonucleoside binding"/>
    <property type="evidence" value="ECO:0007669"/>
    <property type="project" value="InterPro"/>
</dbReference>
<dbReference type="EMBL" id="BMQD01000003">
    <property type="protein sequence ID" value="GGK54931.1"/>
    <property type="molecule type" value="Genomic_DNA"/>
</dbReference>
<comment type="caution">
    <text evidence="15">The sequence shown here is derived from an EMBL/GenBank/DDBJ whole genome shotgun (WGS) entry which is preliminary data.</text>
</comment>
<evidence type="ECO:0000256" key="4">
    <source>
        <dbReference type="ARBA" id="ARBA00023163"/>
    </source>
</evidence>
<evidence type="ECO:0000256" key="6">
    <source>
        <dbReference type="HAMAP-Rule" id="MF_01321"/>
    </source>
</evidence>
<dbReference type="GO" id="GO:0003677">
    <property type="term" value="F:DNA binding"/>
    <property type="evidence" value="ECO:0007669"/>
    <property type="project" value="UniProtKB-UniRule"/>
</dbReference>
<dbReference type="InterPro" id="IPR007644">
    <property type="entry name" value="RNA_pol_bsu_protrusion"/>
</dbReference>
<dbReference type="Gene3D" id="3.90.1100.10">
    <property type="match status" value="1"/>
</dbReference>
<organism evidence="15 16">
    <name type="scientific">Planomonospora parontospora</name>
    <dbReference type="NCBI Taxonomy" id="58119"/>
    <lineage>
        <taxon>Bacteria</taxon>
        <taxon>Bacillati</taxon>
        <taxon>Actinomycetota</taxon>
        <taxon>Actinomycetes</taxon>
        <taxon>Streptosporangiales</taxon>
        <taxon>Streptosporangiaceae</taxon>
        <taxon>Planomonospora</taxon>
    </lineage>
</organism>
<evidence type="ECO:0000313" key="15">
    <source>
        <dbReference type="EMBL" id="GGK54931.1"/>
    </source>
</evidence>
<dbReference type="Pfam" id="PF10385">
    <property type="entry name" value="RNA_pol_Rpb2_45"/>
    <property type="match status" value="1"/>
</dbReference>
<proteinExistence type="inferred from homology"/>
<comment type="catalytic activity">
    <reaction evidence="5 6 8">
        <text>RNA(n) + a ribonucleoside 5'-triphosphate = RNA(n+1) + diphosphate</text>
        <dbReference type="Rhea" id="RHEA:21248"/>
        <dbReference type="Rhea" id="RHEA-COMP:14527"/>
        <dbReference type="Rhea" id="RHEA-COMP:17342"/>
        <dbReference type="ChEBI" id="CHEBI:33019"/>
        <dbReference type="ChEBI" id="CHEBI:61557"/>
        <dbReference type="ChEBI" id="CHEBI:140395"/>
        <dbReference type="EC" id="2.7.7.6"/>
    </reaction>
</comment>
<reference evidence="15" key="1">
    <citation type="journal article" date="2014" name="Int. J. Syst. Evol. Microbiol.">
        <title>Complete genome sequence of Corynebacterium casei LMG S-19264T (=DSM 44701T), isolated from a smear-ripened cheese.</title>
        <authorList>
            <consortium name="US DOE Joint Genome Institute (JGI-PGF)"/>
            <person name="Walter F."/>
            <person name="Albersmeier A."/>
            <person name="Kalinowski J."/>
            <person name="Ruckert C."/>
        </authorList>
    </citation>
    <scope>NUCLEOTIDE SEQUENCE</scope>
    <source>
        <strain evidence="15">JCM 3093</strain>
    </source>
</reference>
<dbReference type="EC" id="2.7.7.6" evidence="6 8"/>
<dbReference type="InterPro" id="IPR007642">
    <property type="entry name" value="RNA_pol_Rpb2_2"/>
</dbReference>
<name>A0AA37BDA5_9ACTN</name>
<dbReference type="Gene3D" id="2.40.270.10">
    <property type="entry name" value="DNA-directed RNA polymerase, subunit 2, domain 6"/>
    <property type="match status" value="1"/>
</dbReference>
<dbReference type="Pfam" id="PF04561">
    <property type="entry name" value="RNA_pol_Rpb2_2"/>
    <property type="match status" value="1"/>
</dbReference>
<dbReference type="InterPro" id="IPR007120">
    <property type="entry name" value="DNA-dir_RNAP_su2_dom"/>
</dbReference>
<reference evidence="15" key="2">
    <citation type="submission" date="2022-09" db="EMBL/GenBank/DDBJ databases">
        <authorList>
            <person name="Sun Q."/>
            <person name="Ohkuma M."/>
        </authorList>
    </citation>
    <scope>NUCLEOTIDE SEQUENCE</scope>
    <source>
        <strain evidence="15">JCM 3093</strain>
    </source>
</reference>
<dbReference type="InterPro" id="IPR007645">
    <property type="entry name" value="RNA_pol_Rpb2_3"/>
</dbReference>
<dbReference type="Gene3D" id="3.90.1800.10">
    <property type="entry name" value="RNA polymerase alpha subunit dimerisation domain"/>
    <property type="match status" value="1"/>
</dbReference>
<dbReference type="InterPro" id="IPR007121">
    <property type="entry name" value="RNA_pol_bsu_CS"/>
</dbReference>
<dbReference type="GO" id="GO:0006351">
    <property type="term" value="P:DNA-templated transcription"/>
    <property type="evidence" value="ECO:0007669"/>
    <property type="project" value="UniProtKB-UniRule"/>
</dbReference>
<keyword evidence="1 6" id="KW-0240">DNA-directed RNA polymerase</keyword>
<evidence type="ECO:0000313" key="16">
    <source>
        <dbReference type="Proteomes" id="UP000627984"/>
    </source>
</evidence>
<dbReference type="RefSeq" id="WP_191893942.1">
    <property type="nucleotide sequence ID" value="NZ_BMQD01000003.1"/>
</dbReference>
<dbReference type="Pfam" id="PF04563">
    <property type="entry name" value="RNA_pol_Rpb2_1"/>
    <property type="match status" value="1"/>
</dbReference>
<dbReference type="InterPro" id="IPR015712">
    <property type="entry name" value="DNA-dir_RNA_pol_su2"/>
</dbReference>
<dbReference type="NCBIfam" id="TIGR02013">
    <property type="entry name" value="rpoB"/>
    <property type="match status" value="1"/>
</dbReference>
<dbReference type="PROSITE" id="PS01166">
    <property type="entry name" value="RNA_POL_BETA"/>
    <property type="match status" value="1"/>
</dbReference>
<dbReference type="HAMAP" id="MF_01321">
    <property type="entry name" value="RNApol_bact_RpoB"/>
    <property type="match status" value="1"/>
</dbReference>
<dbReference type="CDD" id="cd00653">
    <property type="entry name" value="RNA_pol_B_RPB2"/>
    <property type="match status" value="1"/>
</dbReference>
<sequence>MAASRNASAVPAGPRRVSFARIQEPLEVPDLLALQTESFDWLLGNEKWKGRVEAARQAGRKDVPAQSGLEEIFEEISPIEDFSGTMSLSFRDHRFEPPKYSVDECKDKDMTYSAPMFVTAEFINNTTGEIKSQTVFMGDFPLMTGKGTFIINGTERVVVSQLVRSPGVYFDRSIDKTSDKDLYGCRVIPSRGAWLEFEIDKRDSVGVRIDRKRKQAVTVLLKALGWTNEQILERFGQYESMRATLEKDHTAGQDDALLDIYRKLRPGEPPTRESAQTLLENLYFNPKRYDLAKVGRYKINKKLGADSDITQGTLTEEDIVATIEYIVKLHAGEVSMNGASGREVVVETDDIDHFGNRRLRTVGELIQNQVRLGLARMERVVRERMTTQDVEAITPQTLINIRPVVASIKEFFGTSQLSQFMDQTNPLAGLTHKRRLSALGPGGLSRERAGFEVRDVHPSHYGRMCPIETPEGPNIGLIGSLASFGRVNSFGFVETPYRKVVDGRVTDQVDYLTADEEDRYVIAQANTPIGSDGAFLEDRVLVRRKGGEFESLRATEVDYMDVSARQMVSVATAMIPFLEHDDANRALMGSNMQRQSVPLLKSEAPLVGTGMEYRAATDAGDVITADKAGVVEEVSADYVTVMNDDGTRTTYRVAKFKRSNQGTCFNQKPIVAEGDRIEVNQVIADGPCTDDGEMALGKNLLVAFMPWEGHNYEDAIILSQRLVQDDVLSSIHIEEHEVDARDTKLGPEEITRDIPNVSEEVLADLDERGIIRIGAEVVPGDILVGKVTPKGETELTPEERLLRAIFGEKAREVRDTSLKVPHGEQGKVIGVRVFSREEGDELPPGVNELVRVYVAQKRKITDGDKLAGRHGNKGVISKILPVEDMPFLEDGTPVDIILNPLGVPGRMNVGQVLETHLGWIAARGWDISGIEEAWAERLRDKGFGQVAPRTNVATPVFDGASEEEIVGLLDNTLVNRDGGRMVGENGKARLFDGRSGEPFPHPISVGYIYILKLLHLVDDKIHARSTGPYSMITQQPLGGKAQFGGQRFGEMEVWALEAYGAAYALQELLTIKSDDVLGRVKVYEAIVKGENIPEPGIPESFKVLIKEMQSLCLNVEVLSSDGMSIEMRDTDEDVFRAAEELGIDLSRREPSSVEEV</sequence>
<dbReference type="Pfam" id="PF00562">
    <property type="entry name" value="RNA_pol_Rpb2_6"/>
    <property type="match status" value="1"/>
</dbReference>
<evidence type="ECO:0000259" key="10">
    <source>
        <dbReference type="Pfam" id="PF04560"/>
    </source>
</evidence>
<evidence type="ECO:0000256" key="5">
    <source>
        <dbReference type="ARBA" id="ARBA00048552"/>
    </source>
</evidence>
<comment type="function">
    <text evidence="6 8">DNA-dependent RNA polymerase catalyzes the transcription of DNA into RNA using the four ribonucleoside triphosphates as substrates.</text>
</comment>
<evidence type="ECO:0000256" key="8">
    <source>
        <dbReference type="RuleBase" id="RU363031"/>
    </source>
</evidence>
<dbReference type="Pfam" id="PF04565">
    <property type="entry name" value="RNA_pol_Rpb2_3"/>
    <property type="match status" value="1"/>
</dbReference>
<dbReference type="Gene3D" id="2.40.50.150">
    <property type="match status" value="1"/>
</dbReference>
<dbReference type="GO" id="GO:0000428">
    <property type="term" value="C:DNA-directed RNA polymerase complex"/>
    <property type="evidence" value="ECO:0007669"/>
    <property type="project" value="UniProtKB-KW"/>
</dbReference>
<dbReference type="Gene3D" id="3.90.1110.10">
    <property type="entry name" value="RNA polymerase Rpb2, domain 2"/>
    <property type="match status" value="1"/>
</dbReference>
<comment type="subunit">
    <text evidence="6 8">The RNAP catalytic core consists of 2 alpha, 1 beta, 1 beta' and 1 omega subunit. When a sigma factor is associated with the core the holoenzyme is formed, which can initiate transcription.</text>
</comment>
<dbReference type="NCBIfam" id="NF001616">
    <property type="entry name" value="PRK00405.1"/>
    <property type="match status" value="1"/>
</dbReference>
<dbReference type="GO" id="GO:0003899">
    <property type="term" value="F:DNA-directed RNA polymerase activity"/>
    <property type="evidence" value="ECO:0007669"/>
    <property type="project" value="UniProtKB-UniRule"/>
</dbReference>
<dbReference type="InterPro" id="IPR010243">
    <property type="entry name" value="RNA_pol_bsu_bac"/>
</dbReference>
<evidence type="ECO:0000259" key="11">
    <source>
        <dbReference type="Pfam" id="PF04561"/>
    </source>
</evidence>
<evidence type="ECO:0000256" key="3">
    <source>
        <dbReference type="ARBA" id="ARBA00022695"/>
    </source>
</evidence>
<gene>
    <name evidence="6 15" type="primary">rpoB</name>
    <name evidence="15" type="ORF">GCM10010126_13080</name>
</gene>
<dbReference type="FunFam" id="3.90.1800.10:FF:000001">
    <property type="entry name" value="DNA-directed RNA polymerase subunit beta"/>
    <property type="match status" value="1"/>
</dbReference>
<dbReference type="Gene3D" id="2.40.50.100">
    <property type="match status" value="1"/>
</dbReference>
<dbReference type="InterPro" id="IPR014724">
    <property type="entry name" value="RNA_pol_RPB2_OB-fold"/>
</dbReference>
<accession>A0AA37BDA5</accession>
<dbReference type="SUPFAM" id="SSF64484">
    <property type="entry name" value="beta and beta-prime subunits of DNA dependent RNA-polymerase"/>
    <property type="match status" value="1"/>
</dbReference>
<keyword evidence="4 6" id="KW-0804">Transcription</keyword>
<dbReference type="Proteomes" id="UP000627984">
    <property type="component" value="Unassembled WGS sequence"/>
</dbReference>
<keyword evidence="3 6" id="KW-0548">Nucleotidyltransferase</keyword>
<comment type="similarity">
    <text evidence="6 7">Belongs to the RNA polymerase beta chain family.</text>
</comment>
<evidence type="ECO:0000256" key="1">
    <source>
        <dbReference type="ARBA" id="ARBA00022478"/>
    </source>
</evidence>
<evidence type="ECO:0000259" key="9">
    <source>
        <dbReference type="Pfam" id="PF00562"/>
    </source>
</evidence>
<dbReference type="InterPro" id="IPR042107">
    <property type="entry name" value="DNA-dir_RNA_pol_bsu_ext_1_sf"/>
</dbReference>
<evidence type="ECO:0000256" key="2">
    <source>
        <dbReference type="ARBA" id="ARBA00022679"/>
    </source>
</evidence>
<evidence type="ECO:0000256" key="7">
    <source>
        <dbReference type="RuleBase" id="RU000434"/>
    </source>
</evidence>
<feature type="domain" description="DNA-directed RNA polymerase subunit 2 hybrid-binding" evidence="9">
    <location>
        <begin position="625"/>
        <end position="1042"/>
    </location>
</feature>
<evidence type="ECO:0000259" key="13">
    <source>
        <dbReference type="Pfam" id="PF04565"/>
    </source>
</evidence>